<organism evidence="1 2">
    <name type="scientific">Pleurodeles waltl</name>
    <name type="common">Iberian ribbed newt</name>
    <dbReference type="NCBI Taxonomy" id="8319"/>
    <lineage>
        <taxon>Eukaryota</taxon>
        <taxon>Metazoa</taxon>
        <taxon>Chordata</taxon>
        <taxon>Craniata</taxon>
        <taxon>Vertebrata</taxon>
        <taxon>Euteleostomi</taxon>
        <taxon>Amphibia</taxon>
        <taxon>Batrachia</taxon>
        <taxon>Caudata</taxon>
        <taxon>Salamandroidea</taxon>
        <taxon>Salamandridae</taxon>
        <taxon>Pleurodelinae</taxon>
        <taxon>Pleurodeles</taxon>
    </lineage>
</organism>
<comment type="caution">
    <text evidence="1">The sequence shown here is derived from an EMBL/GenBank/DDBJ whole genome shotgun (WGS) entry which is preliminary data.</text>
</comment>
<gene>
    <name evidence="1" type="ORF">NDU88_003138</name>
</gene>
<reference evidence="1" key="1">
    <citation type="journal article" date="2022" name="bioRxiv">
        <title>Sequencing and chromosome-scale assembly of the giantPleurodeles waltlgenome.</title>
        <authorList>
            <person name="Brown T."/>
            <person name="Elewa A."/>
            <person name="Iarovenko S."/>
            <person name="Subramanian E."/>
            <person name="Araus A.J."/>
            <person name="Petzold A."/>
            <person name="Susuki M."/>
            <person name="Suzuki K.-i.T."/>
            <person name="Hayashi T."/>
            <person name="Toyoda A."/>
            <person name="Oliveira C."/>
            <person name="Osipova E."/>
            <person name="Leigh N.D."/>
            <person name="Simon A."/>
            <person name="Yun M.H."/>
        </authorList>
    </citation>
    <scope>NUCLEOTIDE SEQUENCE</scope>
    <source>
        <strain evidence="1">20211129_DDA</strain>
        <tissue evidence="1">Liver</tissue>
    </source>
</reference>
<accession>A0AAV7UZ76</accession>
<protein>
    <submittedName>
        <fullName evidence="1">Uncharacterized protein</fullName>
    </submittedName>
</protein>
<dbReference type="AlphaFoldDB" id="A0AAV7UZ76"/>
<sequence length="90" mass="9869">MSRLPVTFLVRFTKGLMTHEVMSAESQHSWQKLLVSASKVLGATNMDSFAADVLLRDGQICLLAPVKGFIRGHGHLFQKSKSSSEAKLVP</sequence>
<dbReference type="EMBL" id="JANPWB010000004">
    <property type="protein sequence ID" value="KAJ1193842.1"/>
    <property type="molecule type" value="Genomic_DNA"/>
</dbReference>
<dbReference type="Proteomes" id="UP001066276">
    <property type="component" value="Chromosome 2_2"/>
</dbReference>
<name>A0AAV7UZ76_PLEWA</name>
<proteinExistence type="predicted"/>
<evidence type="ECO:0000313" key="1">
    <source>
        <dbReference type="EMBL" id="KAJ1193842.1"/>
    </source>
</evidence>
<keyword evidence="2" id="KW-1185">Reference proteome</keyword>
<evidence type="ECO:0000313" key="2">
    <source>
        <dbReference type="Proteomes" id="UP001066276"/>
    </source>
</evidence>